<organism evidence="3 4">
    <name type="scientific">Tannerella forsythia</name>
    <name type="common">Bacteroides forsythus</name>
    <dbReference type="NCBI Taxonomy" id="28112"/>
    <lineage>
        <taxon>Bacteria</taxon>
        <taxon>Pseudomonadati</taxon>
        <taxon>Bacteroidota</taxon>
        <taxon>Bacteroidia</taxon>
        <taxon>Bacteroidales</taxon>
        <taxon>Tannerellaceae</taxon>
        <taxon>Tannerella</taxon>
    </lineage>
</organism>
<dbReference type="PROSITE" id="PS50853">
    <property type="entry name" value="FN3"/>
    <property type="match status" value="1"/>
</dbReference>
<dbReference type="Pfam" id="PF00041">
    <property type="entry name" value="fn3"/>
    <property type="match status" value="1"/>
</dbReference>
<feature type="chain" id="PRO_5018044060" evidence="1">
    <location>
        <begin position="28"/>
        <end position="154"/>
    </location>
</feature>
<dbReference type="SUPFAM" id="SSF49265">
    <property type="entry name" value="Fibronectin type III"/>
    <property type="match status" value="1"/>
</dbReference>
<proteinExistence type="predicted"/>
<dbReference type="InterPro" id="IPR003961">
    <property type="entry name" value="FN3_dom"/>
</dbReference>
<keyword evidence="1" id="KW-0732">Signal</keyword>
<comment type="caution">
    <text evidence="3">The sequence shown here is derived from an EMBL/GenBank/DDBJ whole genome shotgun (WGS) entry which is preliminary data.</text>
</comment>
<accession>A0A3P1YE32</accession>
<dbReference type="EMBL" id="RQYN01000124">
    <property type="protein sequence ID" value="RRD69239.1"/>
    <property type="molecule type" value="Genomic_DNA"/>
</dbReference>
<dbReference type="InterPro" id="IPR013783">
    <property type="entry name" value="Ig-like_fold"/>
</dbReference>
<evidence type="ECO:0000313" key="4">
    <source>
        <dbReference type="Proteomes" id="UP000279860"/>
    </source>
</evidence>
<sequence length="154" mass="17128">MNMKRIKQLSIWMIALLAITVTNPAWAADTQPPRPGSYSTIVSTQTIITINWTKGNDNVTPQNKLKYVVWWTKKSGGKWSNTDLITNISTYTLTGLEPDTEYIVQVWVYDEAGYGENYGERTVKTKAAADKEKPKPGSYGTITSTANSITLNCS</sequence>
<protein>
    <submittedName>
        <fullName evidence="3">Fibronectin type III domain-containing protein</fullName>
    </submittedName>
</protein>
<gene>
    <name evidence="3" type="ORF">EII41_13565</name>
</gene>
<evidence type="ECO:0000256" key="1">
    <source>
        <dbReference type="SAM" id="SignalP"/>
    </source>
</evidence>
<dbReference type="Gene3D" id="2.60.40.10">
    <property type="entry name" value="Immunoglobulins"/>
    <property type="match status" value="1"/>
</dbReference>
<dbReference type="Proteomes" id="UP000279860">
    <property type="component" value="Unassembled WGS sequence"/>
</dbReference>
<dbReference type="SMART" id="SM00060">
    <property type="entry name" value="FN3"/>
    <property type="match status" value="1"/>
</dbReference>
<name>A0A3P1YE32_TANFO</name>
<feature type="domain" description="Fibronectin type-III" evidence="2">
    <location>
        <begin position="32"/>
        <end position="128"/>
    </location>
</feature>
<dbReference type="InterPro" id="IPR036116">
    <property type="entry name" value="FN3_sf"/>
</dbReference>
<dbReference type="AlphaFoldDB" id="A0A3P1YE32"/>
<evidence type="ECO:0000259" key="2">
    <source>
        <dbReference type="PROSITE" id="PS50853"/>
    </source>
</evidence>
<dbReference type="CDD" id="cd00063">
    <property type="entry name" value="FN3"/>
    <property type="match status" value="1"/>
</dbReference>
<feature type="signal peptide" evidence="1">
    <location>
        <begin position="1"/>
        <end position="27"/>
    </location>
</feature>
<evidence type="ECO:0000313" key="3">
    <source>
        <dbReference type="EMBL" id="RRD69239.1"/>
    </source>
</evidence>
<reference evidence="3 4" key="1">
    <citation type="submission" date="2018-11" db="EMBL/GenBank/DDBJ databases">
        <title>Genomes From Bacteria Associated with the Canine Oral Cavity: a Test Case for Automated Genome-Based Taxonomic Assignment.</title>
        <authorList>
            <person name="Coil D.A."/>
            <person name="Jospin G."/>
            <person name="Darling A.E."/>
            <person name="Wallis C."/>
            <person name="Davis I.J."/>
            <person name="Harris S."/>
            <person name="Eisen J.A."/>
            <person name="Holcombe L.J."/>
            <person name="O'Flynn C."/>
        </authorList>
    </citation>
    <scope>NUCLEOTIDE SEQUENCE [LARGE SCALE GENOMIC DNA]</scope>
    <source>
        <strain evidence="3 4">OH1426_COT-023</strain>
    </source>
</reference>